<feature type="domain" description="Fatty acid hydroxylase" evidence="6">
    <location>
        <begin position="104"/>
        <end position="236"/>
    </location>
</feature>
<feature type="transmembrane region" description="Helical" evidence="5">
    <location>
        <begin position="20"/>
        <end position="37"/>
    </location>
</feature>
<dbReference type="EMBL" id="WPHG01000002">
    <property type="protein sequence ID" value="MVA97172.1"/>
    <property type="molecule type" value="Genomic_DNA"/>
</dbReference>
<dbReference type="RefSeq" id="WP_156712157.1">
    <property type="nucleotide sequence ID" value="NZ_WPHG01000002.1"/>
</dbReference>
<dbReference type="GO" id="GO:0005506">
    <property type="term" value="F:iron ion binding"/>
    <property type="evidence" value="ECO:0007669"/>
    <property type="project" value="InterPro"/>
</dbReference>
<dbReference type="Proteomes" id="UP000463224">
    <property type="component" value="Unassembled WGS sequence"/>
</dbReference>
<evidence type="ECO:0000256" key="1">
    <source>
        <dbReference type="ARBA" id="ARBA00004370"/>
    </source>
</evidence>
<dbReference type="GO" id="GO:0016020">
    <property type="term" value="C:membrane"/>
    <property type="evidence" value="ECO:0007669"/>
    <property type="project" value="UniProtKB-SubCell"/>
</dbReference>
<evidence type="ECO:0000256" key="2">
    <source>
        <dbReference type="ARBA" id="ARBA00022692"/>
    </source>
</evidence>
<comment type="subcellular location">
    <subcellularLocation>
        <location evidence="1">Membrane</location>
    </subcellularLocation>
</comment>
<evidence type="ECO:0000259" key="6">
    <source>
        <dbReference type="Pfam" id="PF04116"/>
    </source>
</evidence>
<keyword evidence="8" id="KW-1185">Reference proteome</keyword>
<sequence>MEELSSLVLTRLSTVFTSTRVLSVLGFLLVLLVFDLYGRGWRLSWSRRAINGVVATVAIFHLNILLVPLVGLAAGWFQKGYDAVGIPSIPVEAWSGFPTWSLIIVSIVVHDFANYWNHRFMHLRWVWPVHAIHHSDPDVNGLTAYRVHALEALVMWTSYILLLSWLGMPPLAMGIAAILVALHNVYVHVDVDWDHGPFALLLASPRFHRWHHADVETAYGKNLANIFPIFDWLFGTYRVPGPCREPVGADGVPQNDVVKLMLWPLLEWWRMGRAWIVGLSAPRARSDDADRAAYSVEVERG</sequence>
<keyword evidence="2 5" id="KW-0812">Transmembrane</keyword>
<name>A0A844QD32_9HYPH</name>
<dbReference type="PANTHER" id="PTHR11863">
    <property type="entry name" value="STEROL DESATURASE"/>
    <property type="match status" value="1"/>
</dbReference>
<reference evidence="7 8" key="1">
    <citation type="submission" date="2019-12" db="EMBL/GenBank/DDBJ databases">
        <title>Nitratireductor arenosus sp. nov., Isolated from sea sand, Jeju island, South Korea.</title>
        <authorList>
            <person name="Kim W."/>
        </authorList>
    </citation>
    <scope>NUCLEOTIDE SEQUENCE [LARGE SCALE GENOMIC DNA]</scope>
    <source>
        <strain evidence="7 8">CAU 1489</strain>
    </source>
</reference>
<evidence type="ECO:0000256" key="5">
    <source>
        <dbReference type="SAM" id="Phobius"/>
    </source>
</evidence>
<keyword evidence="4 5" id="KW-0472">Membrane</keyword>
<dbReference type="AlphaFoldDB" id="A0A844QD32"/>
<comment type="caution">
    <text evidence="7">The sequence shown here is derived from an EMBL/GenBank/DDBJ whole genome shotgun (WGS) entry which is preliminary data.</text>
</comment>
<protein>
    <recommendedName>
        <fullName evidence="6">Fatty acid hydroxylase domain-containing protein</fullName>
    </recommendedName>
</protein>
<evidence type="ECO:0000256" key="3">
    <source>
        <dbReference type="ARBA" id="ARBA00022989"/>
    </source>
</evidence>
<dbReference type="GO" id="GO:0008610">
    <property type="term" value="P:lipid biosynthetic process"/>
    <property type="evidence" value="ECO:0007669"/>
    <property type="project" value="InterPro"/>
</dbReference>
<dbReference type="GO" id="GO:0016491">
    <property type="term" value="F:oxidoreductase activity"/>
    <property type="evidence" value="ECO:0007669"/>
    <property type="project" value="InterPro"/>
</dbReference>
<proteinExistence type="predicted"/>
<feature type="transmembrane region" description="Helical" evidence="5">
    <location>
        <begin position="97"/>
        <end position="116"/>
    </location>
</feature>
<gene>
    <name evidence="7" type="ORF">GN330_07915</name>
</gene>
<accession>A0A844QD32</accession>
<organism evidence="7 8">
    <name type="scientific">Nitratireductor arenosus</name>
    <dbReference type="NCBI Taxonomy" id="2682096"/>
    <lineage>
        <taxon>Bacteria</taxon>
        <taxon>Pseudomonadati</taxon>
        <taxon>Pseudomonadota</taxon>
        <taxon>Alphaproteobacteria</taxon>
        <taxon>Hyphomicrobiales</taxon>
        <taxon>Phyllobacteriaceae</taxon>
        <taxon>Nitratireductor</taxon>
    </lineage>
</organism>
<dbReference type="InterPro" id="IPR050307">
    <property type="entry name" value="Sterol_Desaturase_Related"/>
</dbReference>
<evidence type="ECO:0000313" key="8">
    <source>
        <dbReference type="Proteomes" id="UP000463224"/>
    </source>
</evidence>
<dbReference type="InterPro" id="IPR006694">
    <property type="entry name" value="Fatty_acid_hydroxylase"/>
</dbReference>
<feature type="transmembrane region" description="Helical" evidence="5">
    <location>
        <begin position="159"/>
        <end position="182"/>
    </location>
</feature>
<evidence type="ECO:0000256" key="4">
    <source>
        <dbReference type="ARBA" id="ARBA00023136"/>
    </source>
</evidence>
<keyword evidence="3 5" id="KW-1133">Transmembrane helix</keyword>
<feature type="transmembrane region" description="Helical" evidence="5">
    <location>
        <begin position="49"/>
        <end position="77"/>
    </location>
</feature>
<dbReference type="Pfam" id="PF04116">
    <property type="entry name" value="FA_hydroxylase"/>
    <property type="match status" value="1"/>
</dbReference>
<evidence type="ECO:0000313" key="7">
    <source>
        <dbReference type="EMBL" id="MVA97172.1"/>
    </source>
</evidence>